<dbReference type="InterPro" id="IPR024520">
    <property type="entry name" value="DUF3558"/>
</dbReference>
<reference evidence="2 3" key="1">
    <citation type="submission" date="2024-08" db="EMBL/GenBank/DDBJ databases">
        <title>Genome mining of Saccharopolyspora cebuensis PGLac3 from Nigerian medicinal plant.</title>
        <authorList>
            <person name="Ezeobiora C.E."/>
            <person name="Igbokwe N.H."/>
            <person name="Amin D.H."/>
            <person name="Mendie U.E."/>
        </authorList>
    </citation>
    <scope>NUCLEOTIDE SEQUENCE [LARGE SCALE GENOMIC DNA]</scope>
    <source>
        <strain evidence="2 3">PGLac3</strain>
    </source>
</reference>
<dbReference type="Pfam" id="PF12079">
    <property type="entry name" value="DUF3558"/>
    <property type="match status" value="1"/>
</dbReference>
<organism evidence="2 3">
    <name type="scientific">Saccharopolyspora cebuensis</name>
    <dbReference type="NCBI Taxonomy" id="418759"/>
    <lineage>
        <taxon>Bacteria</taxon>
        <taxon>Bacillati</taxon>
        <taxon>Actinomycetota</taxon>
        <taxon>Actinomycetes</taxon>
        <taxon>Pseudonocardiales</taxon>
        <taxon>Pseudonocardiaceae</taxon>
        <taxon>Saccharopolyspora</taxon>
    </lineage>
</organism>
<protein>
    <submittedName>
        <fullName evidence="2">DUF3558 domain-containing protein</fullName>
    </submittedName>
</protein>
<dbReference type="EMBL" id="JBGEHV010000006">
    <property type="protein sequence ID" value="MEY8038868.1"/>
    <property type="molecule type" value="Genomic_DNA"/>
</dbReference>
<evidence type="ECO:0000256" key="1">
    <source>
        <dbReference type="SAM" id="SignalP"/>
    </source>
</evidence>
<dbReference type="Proteomes" id="UP001564626">
    <property type="component" value="Unassembled WGS sequence"/>
</dbReference>
<sequence>MSSAAVTGRVRYAALAVVSAALLVGGCAAEEPAPEGATAQPEQPSRPVELPVTTMSEEQLCTLLTPEQQAELGIANPTIGSSTGDVRLPGNADYQHCMWGSPPDAEPSFGVIVAAIPQSLDAFTEQLGEPFPETAASYEVAGFRAEQQQAGAGLEGLGCSVFVDVAEGQTLQAWGSPSLTYGLTNQQMCDLAKRVAESAVATLQG</sequence>
<keyword evidence="3" id="KW-1185">Reference proteome</keyword>
<evidence type="ECO:0000313" key="2">
    <source>
        <dbReference type="EMBL" id="MEY8038868.1"/>
    </source>
</evidence>
<keyword evidence="1" id="KW-0732">Signal</keyword>
<evidence type="ECO:0000313" key="3">
    <source>
        <dbReference type="Proteomes" id="UP001564626"/>
    </source>
</evidence>
<proteinExistence type="predicted"/>
<gene>
    <name evidence="2" type="ORF">AB8O55_05625</name>
</gene>
<feature type="signal peptide" evidence="1">
    <location>
        <begin position="1"/>
        <end position="29"/>
    </location>
</feature>
<name>A0ABV4CEA3_9PSEU</name>
<dbReference type="RefSeq" id="WP_345367818.1">
    <property type="nucleotide sequence ID" value="NZ_BAABII010000019.1"/>
</dbReference>
<accession>A0ABV4CEA3</accession>
<comment type="caution">
    <text evidence="2">The sequence shown here is derived from an EMBL/GenBank/DDBJ whole genome shotgun (WGS) entry which is preliminary data.</text>
</comment>
<feature type="chain" id="PRO_5045768491" evidence="1">
    <location>
        <begin position="30"/>
        <end position="205"/>
    </location>
</feature>